<name>A0A1R3R9Z4_ASPC5</name>
<accession>A0A1R3R9Z4</accession>
<dbReference type="PANTHER" id="PTHR42030">
    <property type="entry name" value="DRBM DOMAIN-CONTAINING PROTEIN"/>
    <property type="match status" value="1"/>
</dbReference>
<reference evidence="2" key="1">
    <citation type="journal article" date="2017" name="Genome Biol.">
        <title>Comparative genomics reveals high biological diversity and specific adaptations in the industrially and medically important fungal genus Aspergillus.</title>
        <authorList>
            <person name="de Vries R.P."/>
            <person name="Riley R."/>
            <person name="Wiebenga A."/>
            <person name="Aguilar-Osorio G."/>
            <person name="Amillis S."/>
            <person name="Uchima C.A."/>
            <person name="Anderluh G."/>
            <person name="Asadollahi M."/>
            <person name="Askin M."/>
            <person name="Barry K."/>
            <person name="Battaglia E."/>
            <person name="Bayram O."/>
            <person name="Benocci T."/>
            <person name="Braus-Stromeyer S.A."/>
            <person name="Caldana C."/>
            <person name="Canovas D."/>
            <person name="Cerqueira G.C."/>
            <person name="Chen F."/>
            <person name="Chen W."/>
            <person name="Choi C."/>
            <person name="Clum A."/>
            <person name="Dos Santos R.A."/>
            <person name="Damasio A.R."/>
            <person name="Diallinas G."/>
            <person name="Emri T."/>
            <person name="Fekete E."/>
            <person name="Flipphi M."/>
            <person name="Freyberg S."/>
            <person name="Gallo A."/>
            <person name="Gournas C."/>
            <person name="Habgood R."/>
            <person name="Hainaut M."/>
            <person name="Harispe M.L."/>
            <person name="Henrissat B."/>
            <person name="Hilden K.S."/>
            <person name="Hope R."/>
            <person name="Hossain A."/>
            <person name="Karabika E."/>
            <person name="Karaffa L."/>
            <person name="Karanyi Z."/>
            <person name="Krasevec N."/>
            <person name="Kuo A."/>
            <person name="Kusch H."/>
            <person name="LaButti K."/>
            <person name="Lagendijk E.L."/>
            <person name="Lapidus A."/>
            <person name="Levasseur A."/>
            <person name="Lindquist E."/>
            <person name="Lipzen A."/>
            <person name="Logrieco A.F."/>
            <person name="MacCabe A."/>
            <person name="Maekelae M.R."/>
            <person name="Malavazi I."/>
            <person name="Melin P."/>
            <person name="Meyer V."/>
            <person name="Mielnichuk N."/>
            <person name="Miskei M."/>
            <person name="Molnar A.P."/>
            <person name="Mule G."/>
            <person name="Ngan C.Y."/>
            <person name="Orejas M."/>
            <person name="Orosz E."/>
            <person name="Ouedraogo J.P."/>
            <person name="Overkamp K.M."/>
            <person name="Park H.-S."/>
            <person name="Perrone G."/>
            <person name="Piumi F."/>
            <person name="Punt P.J."/>
            <person name="Ram A.F."/>
            <person name="Ramon A."/>
            <person name="Rauscher S."/>
            <person name="Record E."/>
            <person name="Riano-Pachon D.M."/>
            <person name="Robert V."/>
            <person name="Roehrig J."/>
            <person name="Ruller R."/>
            <person name="Salamov A."/>
            <person name="Salih N.S."/>
            <person name="Samson R.A."/>
            <person name="Sandor E."/>
            <person name="Sanguinetti M."/>
            <person name="Schuetze T."/>
            <person name="Sepcic K."/>
            <person name="Shelest E."/>
            <person name="Sherlock G."/>
            <person name="Sophianopoulou V."/>
            <person name="Squina F.M."/>
            <person name="Sun H."/>
            <person name="Susca A."/>
            <person name="Todd R.B."/>
            <person name="Tsang A."/>
            <person name="Unkles S.E."/>
            <person name="van de Wiele N."/>
            <person name="van Rossen-Uffink D."/>
            <person name="Oliveira J.V."/>
            <person name="Vesth T.C."/>
            <person name="Visser J."/>
            <person name="Yu J.-H."/>
            <person name="Zhou M."/>
            <person name="Andersen M.R."/>
            <person name="Archer D.B."/>
            <person name="Baker S.E."/>
            <person name="Benoit I."/>
            <person name="Brakhage A.A."/>
            <person name="Braus G.H."/>
            <person name="Fischer R."/>
            <person name="Frisvad J.C."/>
            <person name="Goldman G.H."/>
            <person name="Houbraken J."/>
            <person name="Oakley B."/>
            <person name="Pocsi I."/>
            <person name="Scazzocchio C."/>
            <person name="Seiboth B."/>
            <person name="vanKuyk P.A."/>
            <person name="Wortman J."/>
            <person name="Dyer P.S."/>
            <person name="Grigoriev I.V."/>
        </authorList>
    </citation>
    <scope>NUCLEOTIDE SEQUENCE [LARGE SCALE GENOMIC DNA]</scope>
    <source>
        <strain evidence="2">ITEM 5010</strain>
    </source>
</reference>
<protein>
    <recommendedName>
        <fullName evidence="3">DRBM domain-containing protein</fullName>
    </recommendedName>
</protein>
<dbReference type="EMBL" id="KV907511">
    <property type="protein sequence ID" value="OOF91304.1"/>
    <property type="molecule type" value="Genomic_DNA"/>
</dbReference>
<dbReference type="SUPFAM" id="SSF54768">
    <property type="entry name" value="dsRNA-binding domain-like"/>
    <property type="match status" value="1"/>
</dbReference>
<organism evidence="1 2">
    <name type="scientific">Aspergillus carbonarius (strain ITEM 5010)</name>
    <dbReference type="NCBI Taxonomy" id="602072"/>
    <lineage>
        <taxon>Eukaryota</taxon>
        <taxon>Fungi</taxon>
        <taxon>Dikarya</taxon>
        <taxon>Ascomycota</taxon>
        <taxon>Pezizomycotina</taxon>
        <taxon>Eurotiomycetes</taxon>
        <taxon>Eurotiomycetidae</taxon>
        <taxon>Eurotiales</taxon>
        <taxon>Aspergillaceae</taxon>
        <taxon>Aspergillus</taxon>
        <taxon>Aspergillus subgen. Circumdati</taxon>
    </lineage>
</organism>
<dbReference type="AlphaFoldDB" id="A0A1R3R9Z4"/>
<keyword evidence="2" id="KW-1185">Reference proteome</keyword>
<proteinExistence type="predicted"/>
<evidence type="ECO:0000313" key="1">
    <source>
        <dbReference type="EMBL" id="OOF91304.1"/>
    </source>
</evidence>
<dbReference type="VEuPathDB" id="FungiDB:ASPCADRAFT_211132"/>
<dbReference type="PANTHER" id="PTHR42030:SF1">
    <property type="entry name" value="DRBM DOMAIN-CONTAINING PROTEIN"/>
    <property type="match status" value="1"/>
</dbReference>
<dbReference type="Gene3D" id="3.30.160.20">
    <property type="match status" value="1"/>
</dbReference>
<gene>
    <name evidence="1" type="ORF">ASPCADRAFT_211132</name>
</gene>
<dbReference type="OMA" id="HYCATNQ"/>
<evidence type="ECO:0008006" key="3">
    <source>
        <dbReference type="Google" id="ProtNLM"/>
    </source>
</evidence>
<evidence type="ECO:0000313" key="2">
    <source>
        <dbReference type="Proteomes" id="UP000188318"/>
    </source>
</evidence>
<dbReference type="Proteomes" id="UP000188318">
    <property type="component" value="Unassembled WGS sequence"/>
</dbReference>
<sequence length="93" mass="10332">MATSFNSQPAKESTKWQDKLEDYCAQAKVNSPVYNFVSDRRGGRTAWSTSVTVHNPSTMYVCTFSARYFYDGTNNAKEDAAEVAVKALPPLRG</sequence>